<dbReference type="CDD" id="cd00367">
    <property type="entry name" value="PTS-HPr_like"/>
    <property type="match status" value="1"/>
</dbReference>
<keyword evidence="2" id="KW-0963">Cytoplasm</keyword>
<reference evidence="5" key="2">
    <citation type="submission" date="2021-04" db="EMBL/GenBank/DDBJ databases">
        <authorList>
            <person name="Gilroy R."/>
        </authorList>
    </citation>
    <scope>NUCLEOTIDE SEQUENCE</scope>
    <source>
        <strain evidence="5">CHK185-5351</strain>
    </source>
</reference>
<comment type="subcellular location">
    <subcellularLocation>
        <location evidence="1">Cytoplasm</location>
    </subcellularLocation>
</comment>
<dbReference type="NCBIfam" id="TIGR01003">
    <property type="entry name" value="PTS_HPr_family"/>
    <property type="match status" value="1"/>
</dbReference>
<comment type="caution">
    <text evidence="5">The sequence shown here is derived from an EMBL/GenBank/DDBJ whole genome shotgun (WGS) entry which is preliminary data.</text>
</comment>
<dbReference type="InterPro" id="IPR035895">
    <property type="entry name" value="HPr-like_sf"/>
</dbReference>
<dbReference type="EMBL" id="DWWU01000031">
    <property type="protein sequence ID" value="HJC15618.1"/>
    <property type="molecule type" value="Genomic_DNA"/>
</dbReference>
<feature type="domain" description="HPr" evidence="4">
    <location>
        <begin position="1"/>
        <end position="88"/>
    </location>
</feature>
<evidence type="ECO:0000313" key="5">
    <source>
        <dbReference type="EMBL" id="HJC15618.1"/>
    </source>
</evidence>
<evidence type="ECO:0000256" key="3">
    <source>
        <dbReference type="ARBA" id="ARBA00022683"/>
    </source>
</evidence>
<gene>
    <name evidence="5" type="ORF">H9705_07315</name>
</gene>
<evidence type="ECO:0000256" key="2">
    <source>
        <dbReference type="ARBA" id="ARBA00022490"/>
    </source>
</evidence>
<sequence length="90" mass="9629">MVSKKVTVNNPTGLHLRPAGNLCKEAMKYKSMIKFQFRETTANAKSVLSVLGACVKSGDEITLICEGEDEQEALDALVAAVESGLGEQKS</sequence>
<protein>
    <submittedName>
        <fullName evidence="5">HPr family phosphocarrier protein</fullName>
    </submittedName>
</protein>
<reference evidence="5" key="1">
    <citation type="journal article" date="2021" name="PeerJ">
        <title>Extensive microbial diversity within the chicken gut microbiome revealed by metagenomics and culture.</title>
        <authorList>
            <person name="Gilroy R."/>
            <person name="Ravi A."/>
            <person name="Getino M."/>
            <person name="Pursley I."/>
            <person name="Horton D.L."/>
            <person name="Alikhan N.F."/>
            <person name="Baker D."/>
            <person name="Gharbi K."/>
            <person name="Hall N."/>
            <person name="Watson M."/>
            <person name="Adriaenssens E.M."/>
            <person name="Foster-Nyarko E."/>
            <person name="Jarju S."/>
            <person name="Secka A."/>
            <person name="Antonio M."/>
            <person name="Oren A."/>
            <person name="Chaudhuri R.R."/>
            <person name="La Ragione R."/>
            <person name="Hildebrand F."/>
            <person name="Pallen M.J."/>
        </authorList>
    </citation>
    <scope>NUCLEOTIDE SEQUENCE</scope>
    <source>
        <strain evidence="5">CHK185-5351</strain>
    </source>
</reference>
<keyword evidence="3" id="KW-0598">Phosphotransferase system</keyword>
<dbReference type="InterPro" id="IPR000032">
    <property type="entry name" value="HPr-like"/>
</dbReference>
<dbReference type="PROSITE" id="PS51350">
    <property type="entry name" value="PTS_HPR_DOM"/>
    <property type="match status" value="1"/>
</dbReference>
<dbReference type="PANTHER" id="PTHR33705:SF2">
    <property type="entry name" value="PHOSPHOCARRIER PROTEIN NPR"/>
    <property type="match status" value="1"/>
</dbReference>
<evidence type="ECO:0000259" key="4">
    <source>
        <dbReference type="PROSITE" id="PS51350"/>
    </source>
</evidence>
<dbReference type="InterPro" id="IPR050399">
    <property type="entry name" value="HPr"/>
</dbReference>
<organism evidence="5 6">
    <name type="scientific">Candidatus Fusicatenibacter intestinigallinarum</name>
    <dbReference type="NCBI Taxonomy" id="2838598"/>
    <lineage>
        <taxon>Bacteria</taxon>
        <taxon>Bacillati</taxon>
        <taxon>Bacillota</taxon>
        <taxon>Clostridia</taxon>
        <taxon>Lachnospirales</taxon>
        <taxon>Lachnospiraceae</taxon>
        <taxon>Fusicatenibacter</taxon>
    </lineage>
</organism>
<evidence type="ECO:0000256" key="1">
    <source>
        <dbReference type="ARBA" id="ARBA00004496"/>
    </source>
</evidence>
<dbReference type="Pfam" id="PF00381">
    <property type="entry name" value="PTS-HPr"/>
    <property type="match status" value="1"/>
</dbReference>
<dbReference type="SUPFAM" id="SSF55594">
    <property type="entry name" value="HPr-like"/>
    <property type="match status" value="1"/>
</dbReference>
<name>A0A9D2NBP8_9FIRM</name>
<dbReference type="GO" id="GO:0005737">
    <property type="term" value="C:cytoplasm"/>
    <property type="evidence" value="ECO:0007669"/>
    <property type="project" value="UniProtKB-SubCell"/>
</dbReference>
<evidence type="ECO:0000313" key="6">
    <source>
        <dbReference type="Proteomes" id="UP000823849"/>
    </source>
</evidence>
<dbReference type="PRINTS" id="PR00107">
    <property type="entry name" value="PHOSPHOCPHPR"/>
</dbReference>
<accession>A0A9D2NBP8</accession>
<dbReference type="Proteomes" id="UP000823849">
    <property type="component" value="Unassembled WGS sequence"/>
</dbReference>
<dbReference type="Gene3D" id="3.30.1340.10">
    <property type="entry name" value="HPr-like"/>
    <property type="match status" value="1"/>
</dbReference>
<dbReference type="PANTHER" id="PTHR33705">
    <property type="entry name" value="PHOSPHOCARRIER PROTEIN HPR"/>
    <property type="match status" value="1"/>
</dbReference>
<dbReference type="AlphaFoldDB" id="A0A9D2NBP8"/>
<proteinExistence type="predicted"/>
<dbReference type="GO" id="GO:0009401">
    <property type="term" value="P:phosphoenolpyruvate-dependent sugar phosphotransferase system"/>
    <property type="evidence" value="ECO:0007669"/>
    <property type="project" value="UniProtKB-KW"/>
</dbReference>